<dbReference type="Gene3D" id="2.60.120.260">
    <property type="entry name" value="Galactose-binding domain-like"/>
    <property type="match status" value="2"/>
</dbReference>
<dbReference type="AlphaFoldDB" id="A0A1J4JP26"/>
<protein>
    <recommendedName>
        <fullName evidence="3">F5/8 type C domain-containing protein</fullName>
    </recommendedName>
</protein>
<name>A0A1J4JP26_9EUKA</name>
<dbReference type="EMBL" id="MLAK01001026">
    <property type="protein sequence ID" value="OHS99020.1"/>
    <property type="molecule type" value="Genomic_DNA"/>
</dbReference>
<dbReference type="PANTHER" id="PTHR47457:SF1">
    <property type="entry name" value="BTB DOMAIN-CONTAINING PROTEIN-RELATED"/>
    <property type="match status" value="1"/>
</dbReference>
<dbReference type="RefSeq" id="XP_068352157.1">
    <property type="nucleotide sequence ID" value="XM_068494365.1"/>
</dbReference>
<dbReference type="PANTHER" id="PTHR47457">
    <property type="entry name" value="OS05G0345500 PROTEIN"/>
    <property type="match status" value="1"/>
</dbReference>
<accession>A0A1J4JP26</accession>
<gene>
    <name evidence="1" type="ORF">TRFO_08569</name>
</gene>
<dbReference type="SUPFAM" id="SSF49785">
    <property type="entry name" value="Galactose-binding domain-like"/>
    <property type="match status" value="2"/>
</dbReference>
<reference evidence="1" key="1">
    <citation type="submission" date="2016-10" db="EMBL/GenBank/DDBJ databases">
        <authorList>
            <person name="Benchimol M."/>
            <person name="Almeida L.G."/>
            <person name="Vasconcelos A.T."/>
            <person name="Perreira-Neves A."/>
            <person name="Rosa I.A."/>
            <person name="Tasca T."/>
            <person name="Bogo M.R."/>
            <person name="de Souza W."/>
        </authorList>
    </citation>
    <scope>NUCLEOTIDE SEQUENCE [LARGE SCALE GENOMIC DNA]</scope>
    <source>
        <strain evidence="1">K</strain>
    </source>
</reference>
<keyword evidence="2" id="KW-1185">Reference proteome</keyword>
<comment type="caution">
    <text evidence="1">The sequence shown here is derived from an EMBL/GenBank/DDBJ whole genome shotgun (WGS) entry which is preliminary data.</text>
</comment>
<evidence type="ECO:0008006" key="3">
    <source>
        <dbReference type="Google" id="ProtNLM"/>
    </source>
</evidence>
<dbReference type="VEuPathDB" id="TrichDB:TRFO_08569"/>
<dbReference type="GeneID" id="94829069"/>
<evidence type="ECO:0000313" key="1">
    <source>
        <dbReference type="EMBL" id="OHS99020.1"/>
    </source>
</evidence>
<dbReference type="InterPro" id="IPR008979">
    <property type="entry name" value="Galactose-bd-like_sf"/>
</dbReference>
<dbReference type="Proteomes" id="UP000179807">
    <property type="component" value="Unassembled WGS sequence"/>
</dbReference>
<sequence length="530" mass="61161">MNTFLTYLKQEYTVDESFLSKVSARFNEIIQSNKTIILPPEIPKDAAEAFTSFCKGDNFLIENSIVFSLLSIFEEYSVDEKITECLGFITNNMTFEDGIQEYFTMNSSVKRRCLTYEIYLSSHLSETLKYTKTFLKLPPEIVTNIVNEKSSKDVPIKMMYDFYVHALKTNKQAYSDMSRFVDWVHLDHRDLVDFSEHLEEFHLKTLEPFLSALINSKNCGTKSSIHDAIQCNFNQENHFAGILAKLRKKCDNNPFNEHLITAKASSNDVYAICGGQLKDSIFWTSANIDKSNLIFQFSKEMKIDQYVIWSSLKKTPRSWSLEGSVDGANWFDIHTNTNFDVLSKPFSRLSILLENVFTIKFLKLTQLGMNSNNTSNHFCLAHIDFLYDAVSLFKTDPKFVVGGSSNVFTILCDRTDKFWSSIDQPNSFVTFDFGEKKLEMTGYTLKTYNFPKNYNHLKSWQVLGSNDENTWKIIDSRDDNETLNGPLMFHEFECHGEPYRYIKIMQKGPNHNGKNIMIISGIEFFGKLDA</sequence>
<proteinExistence type="predicted"/>
<evidence type="ECO:0000313" key="2">
    <source>
        <dbReference type="Proteomes" id="UP000179807"/>
    </source>
</evidence>
<organism evidence="1 2">
    <name type="scientific">Tritrichomonas foetus</name>
    <dbReference type="NCBI Taxonomy" id="1144522"/>
    <lineage>
        <taxon>Eukaryota</taxon>
        <taxon>Metamonada</taxon>
        <taxon>Parabasalia</taxon>
        <taxon>Tritrichomonadida</taxon>
        <taxon>Tritrichomonadidae</taxon>
        <taxon>Tritrichomonas</taxon>
    </lineage>
</organism>